<evidence type="ECO:0000256" key="5">
    <source>
        <dbReference type="PIRSR" id="PIRSR001365-1"/>
    </source>
</evidence>
<dbReference type="GO" id="GO:0008840">
    <property type="term" value="F:4-hydroxy-tetrahydrodipicolinate synthase activity"/>
    <property type="evidence" value="ECO:0007669"/>
    <property type="project" value="TreeGrafter"/>
</dbReference>
<dbReference type="SUPFAM" id="SSF51569">
    <property type="entry name" value="Aldolase"/>
    <property type="match status" value="1"/>
</dbReference>
<feature type="active site" description="Proton donor/acceptor" evidence="5">
    <location>
        <position position="134"/>
    </location>
</feature>
<feature type="active site" description="Schiff-base intermediate with substrate" evidence="5">
    <location>
        <position position="162"/>
    </location>
</feature>
<dbReference type="InterPro" id="IPR002220">
    <property type="entry name" value="DapA-like"/>
</dbReference>
<proteinExistence type="inferred from homology"/>
<feature type="binding site" evidence="6">
    <location>
        <position position="47"/>
    </location>
    <ligand>
        <name>pyruvate</name>
        <dbReference type="ChEBI" id="CHEBI:15361"/>
    </ligand>
</feature>
<dbReference type="PANTHER" id="PTHR12128">
    <property type="entry name" value="DIHYDRODIPICOLINATE SYNTHASE"/>
    <property type="match status" value="1"/>
</dbReference>
<dbReference type="RefSeq" id="WP_175528806.1">
    <property type="nucleotide sequence ID" value="NZ_FOZL01000001.1"/>
</dbReference>
<reference evidence="7 8" key="1">
    <citation type="submission" date="2016-10" db="EMBL/GenBank/DDBJ databases">
        <authorList>
            <person name="de Groot N.N."/>
        </authorList>
    </citation>
    <scope>NUCLEOTIDE SEQUENCE [LARGE SCALE GENOMIC DNA]</scope>
    <source>
        <strain evidence="7 8">DSM 21001</strain>
    </source>
</reference>
<gene>
    <name evidence="7" type="ORF">SAMN05421771_0236</name>
</gene>
<evidence type="ECO:0000256" key="2">
    <source>
        <dbReference type="ARBA" id="ARBA00023239"/>
    </source>
</evidence>
<organism evidence="7 8">
    <name type="scientific">Granulicella pectinivorans</name>
    <dbReference type="NCBI Taxonomy" id="474950"/>
    <lineage>
        <taxon>Bacteria</taxon>
        <taxon>Pseudomonadati</taxon>
        <taxon>Acidobacteriota</taxon>
        <taxon>Terriglobia</taxon>
        <taxon>Terriglobales</taxon>
        <taxon>Acidobacteriaceae</taxon>
        <taxon>Granulicella</taxon>
    </lineage>
</organism>
<dbReference type="CDD" id="cd00408">
    <property type="entry name" value="DHDPS-like"/>
    <property type="match status" value="1"/>
</dbReference>
<dbReference type="PROSITE" id="PS00666">
    <property type="entry name" value="DHDPS_2"/>
    <property type="match status" value="1"/>
</dbReference>
<evidence type="ECO:0000313" key="8">
    <source>
        <dbReference type="Proteomes" id="UP000199024"/>
    </source>
</evidence>
<dbReference type="SMART" id="SM01130">
    <property type="entry name" value="DHDPS"/>
    <property type="match status" value="1"/>
</dbReference>
<keyword evidence="2 4" id="KW-0456">Lyase</keyword>
<evidence type="ECO:0000256" key="3">
    <source>
        <dbReference type="ARBA" id="ARBA00023270"/>
    </source>
</evidence>
<dbReference type="AlphaFoldDB" id="A0A1I6L4R4"/>
<dbReference type="STRING" id="474950.SAMN05421771_0236"/>
<keyword evidence="8" id="KW-1185">Reference proteome</keyword>
<dbReference type="PIRSF" id="PIRSF001365">
    <property type="entry name" value="DHDPS"/>
    <property type="match status" value="1"/>
</dbReference>
<dbReference type="Pfam" id="PF00701">
    <property type="entry name" value="DHDPS"/>
    <property type="match status" value="1"/>
</dbReference>
<dbReference type="GO" id="GO:0044281">
    <property type="term" value="P:small molecule metabolic process"/>
    <property type="evidence" value="ECO:0007669"/>
    <property type="project" value="UniProtKB-ARBA"/>
</dbReference>
<protein>
    <submittedName>
        <fullName evidence="7">4-hydroxy-tetrahydrodipicolinate synthase</fullName>
    </submittedName>
</protein>
<name>A0A1I6L4R4_9BACT</name>
<evidence type="ECO:0000256" key="6">
    <source>
        <dbReference type="PIRSR" id="PIRSR001365-2"/>
    </source>
</evidence>
<dbReference type="Proteomes" id="UP000199024">
    <property type="component" value="Unassembled WGS sequence"/>
</dbReference>
<dbReference type="PANTHER" id="PTHR12128:SF66">
    <property type="entry name" value="4-HYDROXY-2-OXOGLUTARATE ALDOLASE, MITOCHONDRIAL"/>
    <property type="match status" value="1"/>
</dbReference>
<evidence type="ECO:0000256" key="1">
    <source>
        <dbReference type="ARBA" id="ARBA00007592"/>
    </source>
</evidence>
<evidence type="ECO:0000256" key="4">
    <source>
        <dbReference type="PIRNR" id="PIRNR001365"/>
    </source>
</evidence>
<dbReference type="InterPro" id="IPR020625">
    <property type="entry name" value="Schiff_base-form_aldolases_AS"/>
</dbReference>
<comment type="similarity">
    <text evidence="1 4">Belongs to the DapA family.</text>
</comment>
<dbReference type="EMBL" id="FOZL01000001">
    <property type="protein sequence ID" value="SFR98258.1"/>
    <property type="molecule type" value="Genomic_DNA"/>
</dbReference>
<accession>A0A1I6L4R4</accession>
<dbReference type="InterPro" id="IPR013785">
    <property type="entry name" value="Aldolase_TIM"/>
</dbReference>
<evidence type="ECO:0000313" key="7">
    <source>
        <dbReference type="EMBL" id="SFR98258.1"/>
    </source>
</evidence>
<feature type="binding site" evidence="6">
    <location>
        <position position="204"/>
    </location>
    <ligand>
        <name>pyruvate</name>
        <dbReference type="ChEBI" id="CHEBI:15361"/>
    </ligand>
</feature>
<dbReference type="Gene3D" id="3.20.20.70">
    <property type="entry name" value="Aldolase class I"/>
    <property type="match status" value="1"/>
</dbReference>
<keyword evidence="3" id="KW-0704">Schiff base</keyword>
<sequence length="292" mass="31108">MIDFRGVYAALLTPRSDAGELAIASYSRQLSEIGKTRLTGYAINGATGEFTLSSDADLELLTKTTRSHAPGAQILCGIGAGDVRLTVRKARIAQAAGADATLLPMPCFFPYRQDDLATYISAVANAVELPILLYNLPQFTSGLSTDTVLALFAKHRNLAGIKDSSGSLEIVRAMTSAGLPHARLIGNDGALCDALTEKVCDGVVSGVACTLPELMSTLFAAAGTGDFSSKRALLEQFLEQLGALPTPWGLKVTSALREFTQASYPFPMSTEREAEASRLSTWFSGWYRQTLA</sequence>